<reference evidence="5 6" key="1">
    <citation type="journal article" date="2019" name="Nat. Med.">
        <title>A library of human gut bacterial isolates paired with longitudinal multiomics data enables mechanistic microbiome research.</title>
        <authorList>
            <person name="Poyet M."/>
            <person name="Groussin M."/>
            <person name="Gibbons S.M."/>
            <person name="Avila-Pacheco J."/>
            <person name="Jiang X."/>
            <person name="Kearney S.M."/>
            <person name="Perrotta A.R."/>
            <person name="Berdy B."/>
            <person name="Zhao S."/>
            <person name="Lieberman T.D."/>
            <person name="Swanson P.K."/>
            <person name="Smith M."/>
            <person name="Roesemann S."/>
            <person name="Alexander J.E."/>
            <person name="Rich S.A."/>
            <person name="Livny J."/>
            <person name="Vlamakis H."/>
            <person name="Clish C."/>
            <person name="Bullock K."/>
            <person name="Deik A."/>
            <person name="Scott J."/>
            <person name="Pierce K.A."/>
            <person name="Xavier R.J."/>
            <person name="Alm E.J."/>
        </authorList>
    </citation>
    <scope>NUCLEOTIDE SEQUENCE [LARGE SCALE GENOMIC DNA]</scope>
    <source>
        <strain evidence="5 6">BIOML-A41</strain>
    </source>
</reference>
<evidence type="ECO:0000313" key="6">
    <source>
        <dbReference type="Proteomes" id="UP000463337"/>
    </source>
</evidence>
<dbReference type="PANTHER" id="PTHR37813">
    <property type="entry name" value="FELS-2 PROPHAGE PROTEIN"/>
    <property type="match status" value="1"/>
</dbReference>
<dbReference type="Proteomes" id="UP000463337">
    <property type="component" value="Unassembled WGS sequence"/>
</dbReference>
<gene>
    <name evidence="5" type="ORF">GKD59_04240</name>
</gene>
<keyword evidence="3" id="KW-0812">Transmembrane</keyword>
<keyword evidence="1" id="KW-1188">Viral release from host cell</keyword>
<evidence type="ECO:0000256" key="2">
    <source>
        <dbReference type="SAM" id="Coils"/>
    </source>
</evidence>
<proteinExistence type="predicted"/>
<dbReference type="EMBL" id="WKLT01000003">
    <property type="protein sequence ID" value="MRY57135.1"/>
    <property type="molecule type" value="Genomic_DNA"/>
</dbReference>
<feature type="coiled-coil region" evidence="2">
    <location>
        <begin position="15"/>
        <end position="84"/>
    </location>
</feature>
<dbReference type="AlphaFoldDB" id="A0A6I2MYK9"/>
<feature type="transmembrane region" description="Helical" evidence="3">
    <location>
        <begin position="152"/>
        <end position="170"/>
    </location>
</feature>
<comment type="caution">
    <text evidence="5">The sequence shown here is derived from an EMBL/GenBank/DDBJ whole genome shotgun (WGS) entry which is preliminary data.</text>
</comment>
<dbReference type="NCBIfam" id="TIGR01760">
    <property type="entry name" value="tape_meas_TP901"/>
    <property type="match status" value="1"/>
</dbReference>
<evidence type="ECO:0000256" key="1">
    <source>
        <dbReference type="ARBA" id="ARBA00022612"/>
    </source>
</evidence>
<organism evidence="5 6">
    <name type="scientific">Parabacteroides distasonis</name>
    <dbReference type="NCBI Taxonomy" id="823"/>
    <lineage>
        <taxon>Bacteria</taxon>
        <taxon>Pseudomonadati</taxon>
        <taxon>Bacteroidota</taxon>
        <taxon>Bacteroidia</taxon>
        <taxon>Bacteroidales</taxon>
        <taxon>Tannerellaceae</taxon>
        <taxon>Parabacteroides</taxon>
    </lineage>
</organism>
<dbReference type="PANTHER" id="PTHR37813:SF1">
    <property type="entry name" value="FELS-2 PROPHAGE PROTEIN"/>
    <property type="match status" value="1"/>
</dbReference>
<dbReference type="Pfam" id="PF10145">
    <property type="entry name" value="PhageMin_Tail"/>
    <property type="match status" value="1"/>
</dbReference>
<dbReference type="RefSeq" id="WP_122377583.1">
    <property type="nucleotide sequence ID" value="NZ_DAWDVM010000030.1"/>
</dbReference>
<keyword evidence="3" id="KW-1133">Transmembrane helix</keyword>
<evidence type="ECO:0000256" key="3">
    <source>
        <dbReference type="SAM" id="Phobius"/>
    </source>
</evidence>
<dbReference type="InterPro" id="IPR010090">
    <property type="entry name" value="Phage_tape_meas"/>
</dbReference>
<feature type="coiled-coil region" evidence="2">
    <location>
        <begin position="423"/>
        <end position="450"/>
    </location>
</feature>
<evidence type="ECO:0000259" key="4">
    <source>
        <dbReference type="Pfam" id="PF10145"/>
    </source>
</evidence>
<name>A0A6I2MYK9_PARDI</name>
<keyword evidence="2" id="KW-0175">Coiled coil</keyword>
<sequence length="1198" mass="132423">MAGDLNRSIKIYLDNSDAMTSASELETKIGELEKKLLDLRAAGEGNSKAAKKIERELTAQTQKMQKYKQEVADTERVLKNLSGATYNDLIKTKNKISTELKKVTRGTAEYNTKLEMLKRISKETALAQQEMRVEIGCQASVWGRATDFVNKYMGIIGTAVAAITGITLTFNKFREARNKLEESKADVKALTGLDDESIEWLTDQAKRLSTTVTEEGIRIRQSADEILEAYKLVGSAKPELLANKEALAEVTEQTLILASASGMKLTDAVDAVTLALNQYGDGADQAARYVNVLAAGSKFGAAAVESQTKAIKTSGVAAASAKIPIEQLVGTIETLGKKGIKDEIAGTGLKKFFLTLQTGADETNPKIVGLNTALENLRKKQMDATAIKKMFGEEGYNVASVLINEADKVEYYTKAVTGTSVALEQATIKSQSATAKMQQAKNKLNDLGIELMEKINPSIISVMNQTVNWTKKLVLMADWISKNTGLVITLISTLTLYTAAIKLNTYWKIASNGATLKATIIEKAHLVATRSSIAAEYALAAASALKARNIKAATMAMRSFLVTLGLNPIIAAGVAITALAVGIYKIWDNSTKSARALKEMNKEIANERAEAYTLFDALQRSNAGTKQRKELIDEINSRYGKYLENQLTEQSTTEDIAKALEIVNEKLHENIVLKTMQKEKEDVTTTALNKQIDLMDQMREKSNLGQFVTDAMLRDVKRITDEGIKNGRSWTKTYDDVISYIDYYYGARGKVDKDFWGSLQSYMTQTYQLASNLDKISQKYSPLLPKKTANELPEVEVIAPKIKKTDITPGLSAEQEKKITDAKLKEVDRYIATKKLKLTQDYTEGLRLYDDYQTKLQALELEKLNKQLAIYKIGSDERKKIEQLILDYKIKLLDKGYQAYLENLQKEKDINKKKEKQTKEHYDKLNELLQGFVKKEMDEKEKAREEEEEKKKKQFNIMKDFGSEAGMILGQALTDTETTFADAMHNILLLTLDTLRQIAVMAIAERTIKDIGSLGFLGLAKAAGEIALINVAFGALKGLIKKPSTSTANAGLNDSTTPQTGQRVVSDSTGWYNGGFTGNGGILEVAGPVHREEYVTPAWQLQDPVSMNHILALDAIRRQRTSTNPLPVNGFANGGYNGRSDEENVMVSSNNPELLKVLTQLLMLFSELRAKGMRAYIVYSDIEAAQKTLDKSKKIGGK</sequence>
<feature type="domain" description="Phage tail tape measure protein" evidence="4">
    <location>
        <begin position="203"/>
        <end position="392"/>
    </location>
</feature>
<protein>
    <submittedName>
        <fullName evidence="5">Phage tail tape measure protein</fullName>
    </submittedName>
</protein>
<feature type="transmembrane region" description="Helical" evidence="3">
    <location>
        <begin position="560"/>
        <end position="587"/>
    </location>
</feature>
<accession>A0A6I2MYK9</accession>
<keyword evidence="3" id="KW-0472">Membrane</keyword>
<evidence type="ECO:0000313" key="5">
    <source>
        <dbReference type="EMBL" id="MRY57135.1"/>
    </source>
</evidence>
<feature type="coiled-coil region" evidence="2">
    <location>
        <begin position="897"/>
        <end position="957"/>
    </location>
</feature>